<accession>A0ABX0RI84</accession>
<dbReference type="Proteomes" id="UP001515780">
    <property type="component" value="Unassembled WGS sequence"/>
</dbReference>
<evidence type="ECO:0000313" key="2">
    <source>
        <dbReference type="Proteomes" id="UP001515780"/>
    </source>
</evidence>
<proteinExistence type="predicted"/>
<reference evidence="1 2" key="1">
    <citation type="journal article" date="2019" name="bioRxiv">
        <title>Bacteria contribute to plant secondary compound degradation in a generalist herbivore system.</title>
        <authorList>
            <person name="Francoeur C.B."/>
            <person name="Khadempour L."/>
            <person name="Moreira-Soto R.D."/>
            <person name="Gotting K."/>
            <person name="Book A.J."/>
            <person name="Pinto-Tomas A.A."/>
            <person name="Keefover-Ring K."/>
            <person name="Currie C.R."/>
        </authorList>
    </citation>
    <scope>NUCLEOTIDE SEQUENCE [LARGE SCALE GENOMIC DNA]</scope>
    <source>
        <strain evidence="1">Al-1710</strain>
    </source>
</reference>
<sequence length="102" mass="12213">MRLSISDNRRITDLITDFTNEDWEEIRNEVERLHNLKSQIPIYNAIAAYHPTEFTALVDEYLSLSDVDYQVYVSECFWDLLMFRVTREFAIARYVNSWPQEA</sequence>
<gene>
    <name evidence="1" type="ORF">F3J37_01390</name>
</gene>
<evidence type="ECO:0000313" key="1">
    <source>
        <dbReference type="EMBL" id="NIG17331.1"/>
    </source>
</evidence>
<dbReference type="RefSeq" id="WP_166718832.1">
    <property type="nucleotide sequence ID" value="NZ_VWXC01000001.1"/>
</dbReference>
<comment type="caution">
    <text evidence="1">The sequence shown here is derived from an EMBL/GenBank/DDBJ whole genome shotgun (WGS) entry which is preliminary data.</text>
</comment>
<protein>
    <submittedName>
        <fullName evidence="1">Uncharacterized protein</fullName>
    </submittedName>
</protein>
<keyword evidence="2" id="KW-1185">Reference proteome</keyword>
<name>A0ABX0RI84_9GAMM</name>
<dbReference type="EMBL" id="VWXC01000001">
    <property type="protein sequence ID" value="NIG17331.1"/>
    <property type="molecule type" value="Genomic_DNA"/>
</dbReference>
<organism evidence="1 2">
    <name type="scientific">Candidatus Pantoea communis</name>
    <dbReference type="NCBI Taxonomy" id="2608354"/>
    <lineage>
        <taxon>Bacteria</taxon>
        <taxon>Pseudomonadati</taxon>
        <taxon>Pseudomonadota</taxon>
        <taxon>Gammaproteobacteria</taxon>
        <taxon>Enterobacterales</taxon>
        <taxon>Erwiniaceae</taxon>
        <taxon>Pantoea</taxon>
    </lineage>
</organism>